<organism evidence="4 5">
    <name type="scientific">Chondromyces crocatus</name>
    <dbReference type="NCBI Taxonomy" id="52"/>
    <lineage>
        <taxon>Bacteria</taxon>
        <taxon>Pseudomonadati</taxon>
        <taxon>Myxococcota</taxon>
        <taxon>Polyangia</taxon>
        <taxon>Polyangiales</taxon>
        <taxon>Polyangiaceae</taxon>
        <taxon>Chondromyces</taxon>
    </lineage>
</organism>
<reference evidence="4 5" key="1">
    <citation type="submission" date="2015-07" db="EMBL/GenBank/DDBJ databases">
        <title>Genome analysis of myxobacterium Chondromyces crocatus Cm c5 reveals a high potential for natural compound synthesis and the genetic basis for the loss of fruiting body formation.</title>
        <authorList>
            <person name="Zaburannyi N."/>
            <person name="Bunk B."/>
            <person name="Maier J."/>
            <person name="Overmann J."/>
            <person name="Mueller R."/>
        </authorList>
    </citation>
    <scope>NUCLEOTIDE SEQUENCE [LARGE SCALE GENOMIC DNA]</scope>
    <source>
        <strain evidence="4 5">Cm c5</strain>
    </source>
</reference>
<feature type="compositionally biased region" description="Low complexity" evidence="1">
    <location>
        <begin position="399"/>
        <end position="427"/>
    </location>
</feature>
<evidence type="ECO:0000256" key="1">
    <source>
        <dbReference type="SAM" id="MobiDB-lite"/>
    </source>
</evidence>
<evidence type="ECO:0000313" key="4">
    <source>
        <dbReference type="EMBL" id="AKT43533.1"/>
    </source>
</evidence>
<keyword evidence="2" id="KW-0812">Transmembrane</keyword>
<dbReference type="EMBL" id="CP012159">
    <property type="protein sequence ID" value="AKT43533.1"/>
    <property type="molecule type" value="Genomic_DNA"/>
</dbReference>
<dbReference type="Proteomes" id="UP000067626">
    <property type="component" value="Chromosome"/>
</dbReference>
<keyword evidence="5" id="KW-1185">Reference proteome</keyword>
<feature type="compositionally biased region" description="Pro residues" evidence="1">
    <location>
        <begin position="41"/>
        <end position="58"/>
    </location>
</feature>
<protein>
    <submittedName>
        <fullName evidence="4">Uncharacterized protein</fullName>
    </submittedName>
</protein>
<sequence>MNPVRWTLRRACLTATSLLVAVAVPALVYAQPDVPADEPEPPPPAISDDAPAPPPPPGSAGASDPGAPPAPAAPSPAGAAAERTWVSCTEHVPSGATRPVIQETFPATGFSGYAAPLTIVVTHGKGETVLPEGFKLQRASDAARGLTEAGFVIPEADAGAGPTIARPAPGSPEERVTTTVIVPFVALPPKPGRNLMELPPVPVAIARASGEVVTVCTRPHRILIEDPIANEVDPKVKPNPEPRPQREDWAFARHAALAALAGAVLALLLAWLIRRWRQRPKVVHVPPPKLPWIAAMEELSALRRSSLLAEGHTDEFFDRVSDCVRRYLGARYGFDGLETTSDEMRSLLRRVRPPVLVLPEIGEFLSDCDLVKFARVQPTEQDCRDALERGEQIIRRTIPQQAAPSAGNAAPPAGASGGSSTSDEVSS</sequence>
<proteinExistence type="predicted"/>
<dbReference type="AlphaFoldDB" id="A0A0K1ESD7"/>
<dbReference type="STRING" id="52.CMC5_077650"/>
<feature type="signal peptide" evidence="3">
    <location>
        <begin position="1"/>
        <end position="30"/>
    </location>
</feature>
<feature type="chain" id="PRO_5005459923" evidence="3">
    <location>
        <begin position="31"/>
        <end position="427"/>
    </location>
</feature>
<keyword evidence="3" id="KW-0732">Signal</keyword>
<keyword evidence="2" id="KW-0472">Membrane</keyword>
<evidence type="ECO:0000256" key="2">
    <source>
        <dbReference type="SAM" id="Phobius"/>
    </source>
</evidence>
<keyword evidence="2" id="KW-1133">Transmembrane helix</keyword>
<name>A0A0K1ESD7_CHOCO</name>
<dbReference type="OrthoDB" id="9807384at2"/>
<feature type="transmembrane region" description="Helical" evidence="2">
    <location>
        <begin position="251"/>
        <end position="273"/>
    </location>
</feature>
<feature type="region of interest" description="Disordered" evidence="1">
    <location>
        <begin position="397"/>
        <end position="427"/>
    </location>
</feature>
<dbReference type="RefSeq" id="WP_050434986.1">
    <property type="nucleotide sequence ID" value="NZ_CP012159.1"/>
</dbReference>
<evidence type="ECO:0000313" key="5">
    <source>
        <dbReference type="Proteomes" id="UP000067626"/>
    </source>
</evidence>
<accession>A0A0K1ESD7</accession>
<gene>
    <name evidence="4" type="ORF">CMC5_077650</name>
</gene>
<dbReference type="KEGG" id="ccro:CMC5_077650"/>
<feature type="region of interest" description="Disordered" evidence="1">
    <location>
        <begin position="33"/>
        <end position="84"/>
    </location>
</feature>
<evidence type="ECO:0000256" key="3">
    <source>
        <dbReference type="SAM" id="SignalP"/>
    </source>
</evidence>